<evidence type="ECO:0000313" key="2">
    <source>
        <dbReference type="Proteomes" id="UP001148662"/>
    </source>
</evidence>
<name>A0ACC1SXJ8_9APHY</name>
<evidence type="ECO:0000313" key="1">
    <source>
        <dbReference type="EMBL" id="KAJ3548403.1"/>
    </source>
</evidence>
<proteinExistence type="predicted"/>
<dbReference type="EMBL" id="JANHOG010000963">
    <property type="protein sequence ID" value="KAJ3548403.1"/>
    <property type="molecule type" value="Genomic_DNA"/>
</dbReference>
<comment type="caution">
    <text evidence="1">The sequence shown here is derived from an EMBL/GenBank/DDBJ whole genome shotgun (WGS) entry which is preliminary data.</text>
</comment>
<sequence>MHDEQTNGPSSQDQRPSSIVNSSALRSPYSHSARSPSLSGESDLPTNDVPSTSKLSMLTMTCRESSGELDFEAQRELNIARNRALIEQLGIKPNEVIARKKPQPKPKAAKPPKRKVEVVEEGSEDEKPAAKVAVVPAEGESGGVRRSGRNVGKQVNYAADGDKLGGRAGPRVVSEAARRAERYSEPKSTLNRKHDPRTYGSIPGIEVGTWWETRQACSVDAIHAPWVAGIAPGPDGCYSVALSGGYEDDVDAGEAFTYTGSGGRDLKGTKNNPKNLRTAPQSSDQTFENNFNNALLMSVETKRPVRVIRGYKLKSKYAPTEGYRYDGLYTVEKAWMERGLNSGGFKVCKFLFKRIEGQPPLPIYTSEGGEEDDDDETSETEATAVDDAGSDSTA</sequence>
<dbReference type="Proteomes" id="UP001148662">
    <property type="component" value="Unassembled WGS sequence"/>
</dbReference>
<organism evidence="1 2">
    <name type="scientific">Phlebia brevispora</name>
    <dbReference type="NCBI Taxonomy" id="194682"/>
    <lineage>
        <taxon>Eukaryota</taxon>
        <taxon>Fungi</taxon>
        <taxon>Dikarya</taxon>
        <taxon>Basidiomycota</taxon>
        <taxon>Agaricomycotina</taxon>
        <taxon>Agaricomycetes</taxon>
        <taxon>Polyporales</taxon>
        <taxon>Meruliaceae</taxon>
        <taxon>Phlebia</taxon>
    </lineage>
</organism>
<gene>
    <name evidence="1" type="ORF">NM688_g5305</name>
</gene>
<protein>
    <submittedName>
        <fullName evidence="1">Uncharacterized protein</fullName>
    </submittedName>
</protein>
<reference evidence="1" key="1">
    <citation type="submission" date="2022-07" db="EMBL/GenBank/DDBJ databases">
        <title>Genome Sequence of Phlebia brevispora.</title>
        <authorList>
            <person name="Buettner E."/>
        </authorList>
    </citation>
    <scope>NUCLEOTIDE SEQUENCE</scope>
    <source>
        <strain evidence="1">MPL23</strain>
    </source>
</reference>
<accession>A0ACC1SXJ8</accession>
<keyword evidence="2" id="KW-1185">Reference proteome</keyword>